<accession>A0AC61SCQ6</accession>
<dbReference type="Proteomes" id="UP000315423">
    <property type="component" value="Unassembled WGS sequence"/>
</dbReference>
<comment type="caution">
    <text evidence="1">The sequence shown here is derived from an EMBL/GenBank/DDBJ whole genome shotgun (WGS) entry which is preliminary data.</text>
</comment>
<name>A0AC61SCQ6_9EURY</name>
<evidence type="ECO:0000313" key="2">
    <source>
        <dbReference type="Proteomes" id="UP000315423"/>
    </source>
</evidence>
<sequence>MILNCEFNRKYLTYNLITLFLRNWLCKAVGASGAMKIFQRGISVEKIMVQVSVILYLGKEGQVQNNRKKCQHF</sequence>
<dbReference type="EMBL" id="QYBA01000030">
    <property type="protein sequence ID" value="TKY92385.1"/>
    <property type="molecule type" value="Genomic_DNA"/>
</dbReference>
<gene>
    <name evidence="1" type="ORF">C5S46_00920</name>
</gene>
<organism evidence="1 2">
    <name type="scientific">Candidatus Methanomarinus sp</name>
    <dbReference type="NCBI Taxonomy" id="3386244"/>
    <lineage>
        <taxon>Archaea</taxon>
        <taxon>Methanobacteriati</taxon>
        <taxon>Methanobacteriota</taxon>
        <taxon>Stenosarchaea group</taxon>
        <taxon>Methanomicrobia</taxon>
        <taxon>Methanosarcinales</taxon>
        <taxon>ANME-2 cluster</taxon>
        <taxon>Candidatus Methanocomedenaceae</taxon>
        <taxon>Candidatus Methanomarinus</taxon>
    </lineage>
</organism>
<protein>
    <submittedName>
        <fullName evidence="1">Uncharacterized protein</fullName>
    </submittedName>
</protein>
<proteinExistence type="predicted"/>
<evidence type="ECO:0000313" key="1">
    <source>
        <dbReference type="EMBL" id="TKY92385.1"/>
    </source>
</evidence>
<reference evidence="1" key="1">
    <citation type="submission" date="2018-09" db="EMBL/GenBank/DDBJ databases">
        <title>A genomic encyclopedia of anaerobic methanotrophic archaea.</title>
        <authorList>
            <person name="Skennerton C.T."/>
            <person name="Chadwick G.L."/>
            <person name="Laso-Perez R."/>
            <person name="Leu A.O."/>
            <person name="Speth D.R."/>
            <person name="Yu H."/>
            <person name="Morgan-Lang C."/>
            <person name="Hatzenpichler R."/>
            <person name="Goudeau D."/>
            <person name="Malmstrom R."/>
            <person name="Woyke T."/>
            <person name="Hallam S."/>
            <person name="Tyson G.W."/>
            <person name="Wegener G."/>
            <person name="Boetius A."/>
            <person name="Orphan V.J."/>
        </authorList>
    </citation>
    <scope>NUCLEOTIDE SEQUENCE</scope>
    <source>
        <strain evidence="1">CONS3730D10UFb2</strain>
    </source>
</reference>